<keyword evidence="3" id="KW-0812">Transmembrane</keyword>
<dbReference type="PANTHER" id="PTHR46035">
    <property type="entry name" value="TETRATRICOPEPTIDE REPEAT PROTEIN 4"/>
    <property type="match status" value="1"/>
</dbReference>
<keyword evidence="6" id="KW-1185">Reference proteome</keyword>
<name>A0ABD6EB52_9BILA</name>
<dbReference type="Pfam" id="PF18972">
    <property type="entry name" value="Wheel"/>
    <property type="match status" value="1"/>
</dbReference>
<dbReference type="Proteomes" id="UP001608902">
    <property type="component" value="Unassembled WGS sequence"/>
</dbReference>
<accession>A0ABD6EB52</accession>
<keyword evidence="3" id="KW-0472">Membrane</keyword>
<dbReference type="InterPro" id="IPR011990">
    <property type="entry name" value="TPR-like_helical_dom_sf"/>
</dbReference>
<proteinExistence type="predicted"/>
<protein>
    <recommendedName>
        <fullName evidence="4">Cns1/TTC4 wheel domain-containing protein</fullName>
    </recommendedName>
</protein>
<dbReference type="Gene3D" id="1.25.40.10">
    <property type="entry name" value="Tetratricopeptide repeat domain"/>
    <property type="match status" value="1"/>
</dbReference>
<evidence type="ECO:0000259" key="4">
    <source>
        <dbReference type="Pfam" id="PF18972"/>
    </source>
</evidence>
<comment type="caution">
    <text evidence="5">The sequence shown here is derived from an EMBL/GenBank/DDBJ whole genome shotgun (WGS) entry which is preliminary data.</text>
</comment>
<dbReference type="InterPro" id="IPR044059">
    <property type="entry name" value="Csn1/TTC4_wheel"/>
</dbReference>
<feature type="domain" description="Cns1/TTC4 wheel" evidence="4">
    <location>
        <begin position="356"/>
        <end position="457"/>
    </location>
</feature>
<evidence type="ECO:0000313" key="6">
    <source>
        <dbReference type="Proteomes" id="UP001608902"/>
    </source>
</evidence>
<evidence type="ECO:0000256" key="2">
    <source>
        <dbReference type="ARBA" id="ARBA00022803"/>
    </source>
</evidence>
<sequence>MASSACESVKKVCTDEERAELVKKLDEDLDEFIEGLAKKSAKEQPHTFDFDEWCRQLDEHPCFMNELKPGADGEYSEAIQALQALKYEGCQTSEDRIEGAREHKKEGNKHFKYGKYRWARDAYTNGIKLMCKDRRLNSELFANRAAAQKHLSNLRSAIRDCVFARKFDPSNQKVLLFRLFSFVSSFISFSPLILVCFLRDFPYFPLFARSYCATPKGSLFNIYLSFNFHAIIRCAECLLELGYGRQCLEWIDSSEAGLNISHNSGSEQKPVWHDCMKKLRQNAEKCAIREERDQRKAARELEMDLAAKSRLLSSLESRHLHFRPRFSFRNPSMFEWSFLEVRLPQIHEHQSVYIDEDGNLRWPLLIQYPQAGQTDFITDCSENNTLDELLEEVLKQPAGWDMELKFRRDNIRLFVSLDTDEECVEEVDFADTLREILSTKDFVIIQGLPVIQIYSKDYMKTRFSLMAGKKYKPK</sequence>
<keyword evidence="2" id="KW-0802">TPR repeat</keyword>
<dbReference type="CDD" id="cd21377">
    <property type="entry name" value="CTWD_Cns1-like"/>
    <property type="match status" value="1"/>
</dbReference>
<dbReference type="SUPFAM" id="SSF48452">
    <property type="entry name" value="TPR-like"/>
    <property type="match status" value="1"/>
</dbReference>
<dbReference type="AlphaFoldDB" id="A0ABD6EB52"/>
<keyword evidence="1" id="KW-0677">Repeat</keyword>
<gene>
    <name evidence="5" type="ORF">AB6A40_001278</name>
</gene>
<keyword evidence="3" id="KW-1133">Transmembrane helix</keyword>
<feature type="transmembrane region" description="Helical" evidence="3">
    <location>
        <begin position="175"/>
        <end position="198"/>
    </location>
</feature>
<reference evidence="5 6" key="1">
    <citation type="submission" date="2024-08" db="EMBL/GenBank/DDBJ databases">
        <title>Gnathostoma spinigerum genome.</title>
        <authorList>
            <person name="Gonzalez-Bertolin B."/>
            <person name="Monzon S."/>
            <person name="Zaballos A."/>
            <person name="Jimenez P."/>
            <person name="Dekumyoy P."/>
            <person name="Varona S."/>
            <person name="Cuesta I."/>
            <person name="Sumanam S."/>
            <person name="Adisakwattana P."/>
            <person name="Gasser R.B."/>
            <person name="Hernandez-Gonzalez A."/>
            <person name="Young N.D."/>
            <person name="Perteguer M.J."/>
        </authorList>
    </citation>
    <scope>NUCLEOTIDE SEQUENCE [LARGE SCALE GENOMIC DNA]</scope>
    <source>
        <strain evidence="5">AL3</strain>
        <tissue evidence="5">Liver</tissue>
    </source>
</reference>
<dbReference type="PANTHER" id="PTHR46035:SF1">
    <property type="entry name" value="TETRATRICOPEPTIDE REPEAT PROTEIN 4"/>
    <property type="match status" value="1"/>
</dbReference>
<evidence type="ECO:0000256" key="3">
    <source>
        <dbReference type="SAM" id="Phobius"/>
    </source>
</evidence>
<evidence type="ECO:0000256" key="1">
    <source>
        <dbReference type="ARBA" id="ARBA00022737"/>
    </source>
</evidence>
<dbReference type="EMBL" id="JBGFUD010000460">
    <property type="protein sequence ID" value="MFH4974569.1"/>
    <property type="molecule type" value="Genomic_DNA"/>
</dbReference>
<organism evidence="5 6">
    <name type="scientific">Gnathostoma spinigerum</name>
    <dbReference type="NCBI Taxonomy" id="75299"/>
    <lineage>
        <taxon>Eukaryota</taxon>
        <taxon>Metazoa</taxon>
        <taxon>Ecdysozoa</taxon>
        <taxon>Nematoda</taxon>
        <taxon>Chromadorea</taxon>
        <taxon>Rhabditida</taxon>
        <taxon>Spirurina</taxon>
        <taxon>Gnathostomatomorpha</taxon>
        <taxon>Gnathostomatoidea</taxon>
        <taxon>Gnathostomatidae</taxon>
        <taxon>Gnathostoma</taxon>
    </lineage>
</organism>
<evidence type="ECO:0000313" key="5">
    <source>
        <dbReference type="EMBL" id="MFH4974569.1"/>
    </source>
</evidence>